<protein>
    <submittedName>
        <fullName evidence="2">Uncharacterized protein</fullName>
    </submittedName>
</protein>
<evidence type="ECO:0000313" key="3">
    <source>
        <dbReference type="Proteomes" id="UP001500151"/>
    </source>
</evidence>
<evidence type="ECO:0000313" key="2">
    <source>
        <dbReference type="EMBL" id="GAA2632697.1"/>
    </source>
</evidence>
<keyword evidence="3" id="KW-1185">Reference proteome</keyword>
<sequence length="81" mass="9556">MQAVRKRDHKEKPPREPLVWPRALRECVAEDEHFRNTSQSPVVDDGLDDLDWHRRRQRSAAEREKPGCPDRTADERRGIAE</sequence>
<accession>A0ABP6D561</accession>
<dbReference type="Proteomes" id="UP001500151">
    <property type="component" value="Unassembled WGS sequence"/>
</dbReference>
<evidence type="ECO:0000256" key="1">
    <source>
        <dbReference type="SAM" id="MobiDB-lite"/>
    </source>
</evidence>
<reference evidence="3" key="1">
    <citation type="journal article" date="2019" name="Int. J. Syst. Evol. Microbiol.">
        <title>The Global Catalogue of Microorganisms (GCM) 10K type strain sequencing project: providing services to taxonomists for standard genome sequencing and annotation.</title>
        <authorList>
            <consortium name="The Broad Institute Genomics Platform"/>
            <consortium name="The Broad Institute Genome Sequencing Center for Infectious Disease"/>
            <person name="Wu L."/>
            <person name="Ma J."/>
        </authorList>
    </citation>
    <scope>NUCLEOTIDE SEQUENCE [LARGE SCALE GENOMIC DNA]</scope>
    <source>
        <strain evidence="3">JCM 4524</strain>
    </source>
</reference>
<proteinExistence type="predicted"/>
<feature type="region of interest" description="Disordered" evidence="1">
    <location>
        <begin position="57"/>
        <end position="81"/>
    </location>
</feature>
<comment type="caution">
    <text evidence="2">The sequence shown here is derived from an EMBL/GenBank/DDBJ whole genome shotgun (WGS) entry which is preliminary data.</text>
</comment>
<gene>
    <name evidence="2" type="ORF">GCM10010307_26380</name>
</gene>
<feature type="compositionally biased region" description="Basic and acidic residues" evidence="1">
    <location>
        <begin position="59"/>
        <end position="81"/>
    </location>
</feature>
<organism evidence="2 3">
    <name type="scientific">Streptomyces vastus</name>
    <dbReference type="NCBI Taxonomy" id="285451"/>
    <lineage>
        <taxon>Bacteria</taxon>
        <taxon>Bacillati</taxon>
        <taxon>Actinomycetota</taxon>
        <taxon>Actinomycetes</taxon>
        <taxon>Kitasatosporales</taxon>
        <taxon>Streptomycetaceae</taxon>
        <taxon>Streptomyces</taxon>
    </lineage>
</organism>
<dbReference type="EMBL" id="BAAASJ010000027">
    <property type="protein sequence ID" value="GAA2632697.1"/>
    <property type="molecule type" value="Genomic_DNA"/>
</dbReference>
<name>A0ABP6D561_9ACTN</name>